<evidence type="ECO:0000313" key="5">
    <source>
        <dbReference type="Ensembl" id="ENSEASP00005053254.1"/>
    </source>
</evidence>
<accession>A0A9L0JJ81</accession>
<dbReference type="PANTHER" id="PTHR23424:SF29">
    <property type="entry name" value="SERUM AMYLOID A PROTEIN"/>
    <property type="match status" value="1"/>
</dbReference>
<comment type="function">
    <text evidence="2">Major acute phase reactant. Apolipoprotein of the HDL complex.</text>
</comment>
<dbReference type="GO" id="GO:0034364">
    <property type="term" value="C:high-density lipoprotein particle"/>
    <property type="evidence" value="ECO:0007669"/>
    <property type="project" value="UniProtKB-UniRule"/>
</dbReference>
<comment type="similarity">
    <text evidence="1 2">Belongs to the SAA family.</text>
</comment>
<reference evidence="5" key="3">
    <citation type="submission" date="2025-09" db="UniProtKB">
        <authorList>
            <consortium name="Ensembl"/>
        </authorList>
    </citation>
    <scope>IDENTIFICATION</scope>
</reference>
<name>A0A9L0JJ81_EQUAS</name>
<dbReference type="PANTHER" id="PTHR23424">
    <property type="entry name" value="SERUM AMYLOID A"/>
    <property type="match status" value="1"/>
</dbReference>
<dbReference type="AlphaFoldDB" id="A0A9L0JJ81"/>
<organism evidence="5 6">
    <name type="scientific">Equus asinus</name>
    <name type="common">Donkey</name>
    <name type="synonym">Equus africanus asinus</name>
    <dbReference type="NCBI Taxonomy" id="9793"/>
    <lineage>
        <taxon>Eukaryota</taxon>
        <taxon>Metazoa</taxon>
        <taxon>Chordata</taxon>
        <taxon>Craniata</taxon>
        <taxon>Vertebrata</taxon>
        <taxon>Euteleostomi</taxon>
        <taxon>Mammalia</taxon>
        <taxon>Eutheria</taxon>
        <taxon>Laurasiatheria</taxon>
        <taxon>Perissodactyla</taxon>
        <taxon>Equidae</taxon>
        <taxon>Equus</taxon>
    </lineage>
</organism>
<dbReference type="Pfam" id="PF00277">
    <property type="entry name" value="SAA"/>
    <property type="match status" value="1"/>
</dbReference>
<evidence type="ECO:0000256" key="2">
    <source>
        <dbReference type="RuleBase" id="RU000539"/>
    </source>
</evidence>
<evidence type="ECO:0000313" key="6">
    <source>
        <dbReference type="Proteomes" id="UP000694387"/>
    </source>
</evidence>
<dbReference type="Gene3D" id="1.10.132.110">
    <property type="entry name" value="Serum amyloid A protein"/>
    <property type="match status" value="1"/>
</dbReference>
<dbReference type="InterPro" id="IPR000096">
    <property type="entry name" value="Serum_amyloid_A"/>
</dbReference>
<dbReference type="GO" id="GO:0006953">
    <property type="term" value="P:acute-phase response"/>
    <property type="evidence" value="ECO:0007669"/>
    <property type="project" value="UniProtKB-UniRule"/>
</dbReference>
<feature type="region of interest" description="Disordered" evidence="3">
    <location>
        <begin position="106"/>
        <end position="128"/>
    </location>
</feature>
<dbReference type="FunFam" id="1.10.132.110:FF:000001">
    <property type="entry name" value="Serum amyloid A protein"/>
    <property type="match status" value="1"/>
</dbReference>
<keyword evidence="2" id="KW-0345">HDL</keyword>
<sequence>MKLFTAIVFCSLVVGVSSEGWFSFFKEAVQGLGLVGAYWDMRQANYQHSSRYFYARGNYDAAQRGPGGVAAQVISNAREYLQGLLHKLSFGSSSYDLEDLTSDQRAGEWGWSGNDPEHFRPADLPKEY</sequence>
<dbReference type="Proteomes" id="UP000694387">
    <property type="component" value="Chromosome 20"/>
</dbReference>
<proteinExistence type="inferred from homology"/>
<evidence type="ECO:0000256" key="3">
    <source>
        <dbReference type="SAM" id="MobiDB-lite"/>
    </source>
</evidence>
<reference evidence="5" key="2">
    <citation type="submission" date="2025-08" db="UniProtKB">
        <authorList>
            <consortium name="Ensembl"/>
        </authorList>
    </citation>
    <scope>IDENTIFICATION</scope>
</reference>
<dbReference type="SMART" id="SM00197">
    <property type="entry name" value="SAA"/>
    <property type="match status" value="1"/>
</dbReference>
<gene>
    <name evidence="5" type="primary">LOC106827832</name>
</gene>
<keyword evidence="6" id="KW-1185">Reference proteome</keyword>
<feature type="signal peptide" evidence="4">
    <location>
        <begin position="1"/>
        <end position="18"/>
    </location>
</feature>
<keyword evidence="4" id="KW-0732">Signal</keyword>
<protein>
    <recommendedName>
        <fullName evidence="2">Serum amyloid A protein</fullName>
    </recommendedName>
</protein>
<feature type="chain" id="PRO_5040365680" description="Serum amyloid A protein" evidence="4">
    <location>
        <begin position="19"/>
        <end position="128"/>
    </location>
</feature>
<dbReference type="Ensembl" id="ENSEAST00005041393.1">
    <property type="protein sequence ID" value="ENSEASP00005053254.1"/>
    <property type="gene ID" value="ENSEASG00005031856.1"/>
</dbReference>
<evidence type="ECO:0000256" key="1">
    <source>
        <dbReference type="ARBA" id="ARBA00007745"/>
    </source>
</evidence>
<dbReference type="GeneTree" id="ENSGT00390000004737"/>
<keyword evidence="2" id="KW-0011">Acute phase</keyword>
<dbReference type="InterPro" id="IPR052464">
    <property type="entry name" value="Synovial_Prolif_Regulator"/>
</dbReference>
<reference evidence="5 6" key="1">
    <citation type="journal article" date="2020" name="Nat. Commun.">
        <title>Donkey genomes provide new insights into domestication and selection for coat color.</title>
        <authorList>
            <person name="Wang"/>
            <person name="C."/>
            <person name="Li"/>
            <person name="H."/>
            <person name="Guo"/>
            <person name="Y."/>
            <person name="Huang"/>
            <person name="J."/>
            <person name="Sun"/>
            <person name="Y."/>
            <person name="Min"/>
            <person name="J."/>
            <person name="Wang"/>
            <person name="J."/>
            <person name="Fang"/>
            <person name="X."/>
            <person name="Zhao"/>
            <person name="Z."/>
            <person name="Wang"/>
            <person name="S."/>
            <person name="Zhang"/>
            <person name="Y."/>
            <person name="Liu"/>
            <person name="Q."/>
            <person name="Jiang"/>
            <person name="Q."/>
            <person name="Wang"/>
            <person name="X."/>
            <person name="Guo"/>
            <person name="Y."/>
            <person name="Yang"/>
            <person name="C."/>
            <person name="Wang"/>
            <person name="Y."/>
            <person name="Tian"/>
            <person name="F."/>
            <person name="Zhuang"/>
            <person name="G."/>
            <person name="Fan"/>
            <person name="Y."/>
            <person name="Gao"/>
            <person name="Q."/>
            <person name="Li"/>
            <person name="Y."/>
            <person name="Ju"/>
            <person name="Z."/>
            <person name="Li"/>
            <person name="J."/>
            <person name="Li"/>
            <person name="R."/>
            <person name="Hou"/>
            <person name="M."/>
            <person name="Yang"/>
            <person name="G."/>
            <person name="Liu"/>
            <person name="G."/>
            <person name="Liu"/>
            <person name="W."/>
            <person name="Guo"/>
            <person name="J."/>
            <person name="Pan"/>
            <person name="S."/>
            <person name="Fan"/>
            <person name="G."/>
            <person name="Zhang"/>
            <person name="W."/>
            <person name="Zhang"/>
            <person name="R."/>
            <person name="Yu"/>
            <person name="J."/>
            <person name="Zhang"/>
            <person name="X."/>
            <person name="Yin"/>
            <person name="Q."/>
            <person name="Ji"/>
            <person name="C."/>
            <person name="Jin"/>
            <person name="Y."/>
            <person name="Yue"/>
            <person name="G."/>
            <person name="Liu"/>
            <person name="M."/>
            <person name="Xu"/>
            <person name="J."/>
            <person name="Liu"/>
            <person name="S."/>
            <person name="Jordana"/>
            <person name="J."/>
            <person name="Noce"/>
            <person name="A."/>
            <person name="Amills"/>
            <person name="M."/>
            <person name="Wu"/>
            <person name="D.D."/>
            <person name="Li"/>
            <person name="S."/>
            <person name="Zhou"/>
            <person name="X. and Zhong"/>
            <person name="J."/>
        </authorList>
    </citation>
    <scope>NUCLEOTIDE SEQUENCE [LARGE SCALE GENOMIC DNA]</scope>
</reference>
<feature type="compositionally biased region" description="Basic and acidic residues" evidence="3">
    <location>
        <begin position="115"/>
        <end position="128"/>
    </location>
</feature>
<dbReference type="PRINTS" id="PR00306">
    <property type="entry name" value="SERUMAMYLOID"/>
</dbReference>
<evidence type="ECO:0000256" key="4">
    <source>
        <dbReference type="SAM" id="SignalP"/>
    </source>
</evidence>